<dbReference type="InterPro" id="IPR036291">
    <property type="entry name" value="NAD(P)-bd_dom_sf"/>
</dbReference>
<comment type="similarity">
    <text evidence="1">Belongs to the short-chain dehydrogenases/reductases (SDR) family.</text>
</comment>
<keyword evidence="3" id="KW-0521">NADP</keyword>
<dbReference type="SUPFAM" id="SSF51735">
    <property type="entry name" value="NAD(P)-binding Rossmann-fold domains"/>
    <property type="match status" value="1"/>
</dbReference>
<dbReference type="Pfam" id="PF13561">
    <property type="entry name" value="adh_short_C2"/>
    <property type="match status" value="1"/>
</dbReference>
<evidence type="ECO:0000256" key="2">
    <source>
        <dbReference type="ARBA" id="ARBA00015194"/>
    </source>
</evidence>
<dbReference type="InterPro" id="IPR020904">
    <property type="entry name" value="Sc_DH/Rdtase_CS"/>
</dbReference>
<accession>A0A9P8S3Q4</accession>
<reference evidence="6 7" key="1">
    <citation type="submission" date="2020-07" db="EMBL/GenBank/DDBJ databases">
        <title>Metarhizium humberi genome.</title>
        <authorList>
            <person name="Lysoe E."/>
        </authorList>
    </citation>
    <scope>NUCLEOTIDE SEQUENCE [LARGE SCALE GENOMIC DNA]</scope>
    <source>
        <strain evidence="6 7">ESALQ1638</strain>
    </source>
</reference>
<gene>
    <name evidence="6" type="ORF">MHUMG1_09799</name>
</gene>
<evidence type="ECO:0000313" key="7">
    <source>
        <dbReference type="Proteomes" id="UP000764110"/>
    </source>
</evidence>
<dbReference type="EMBL" id="JACEFI010000031">
    <property type="protein sequence ID" value="KAH0592413.1"/>
    <property type="molecule type" value="Genomic_DNA"/>
</dbReference>
<evidence type="ECO:0000313" key="6">
    <source>
        <dbReference type="EMBL" id="KAH0592413.1"/>
    </source>
</evidence>
<dbReference type="PRINTS" id="PR00081">
    <property type="entry name" value="GDHRDH"/>
</dbReference>
<dbReference type="PROSITE" id="PS00061">
    <property type="entry name" value="ADH_SHORT"/>
    <property type="match status" value="1"/>
</dbReference>
<dbReference type="PRINTS" id="PR00080">
    <property type="entry name" value="SDRFAMILY"/>
</dbReference>
<feature type="region of interest" description="Disordered" evidence="5">
    <location>
        <begin position="22"/>
        <end position="60"/>
    </location>
</feature>
<dbReference type="CDD" id="cd05233">
    <property type="entry name" value="SDR_c"/>
    <property type="match status" value="1"/>
</dbReference>
<name>A0A9P8S3Q4_9HYPO</name>
<protein>
    <recommendedName>
        <fullName evidence="2">Hydroxynaphthalene reductase-like protein Arp2</fullName>
    </recommendedName>
</protein>
<comment type="function">
    <text evidence="4">Hydroxynaphthalene reductase-like protein; part of the Pks2 gene cluster that mediates the formation of infectious structures (appressoria), enabling these fungi to kill insects faster. The product of the Pks2 gene cluster is different from the one of Pks1 and has still not been identified.</text>
</comment>
<dbReference type="InterPro" id="IPR002347">
    <property type="entry name" value="SDR_fam"/>
</dbReference>
<evidence type="ECO:0000256" key="4">
    <source>
        <dbReference type="ARBA" id="ARBA00046017"/>
    </source>
</evidence>
<feature type="compositionally biased region" description="Polar residues" evidence="5">
    <location>
        <begin position="23"/>
        <end position="34"/>
    </location>
</feature>
<dbReference type="GO" id="GO:0016616">
    <property type="term" value="F:oxidoreductase activity, acting on the CH-OH group of donors, NAD or NADP as acceptor"/>
    <property type="evidence" value="ECO:0007669"/>
    <property type="project" value="TreeGrafter"/>
</dbReference>
<sequence length="347" mass="36645">MDKVTEWLGAGELVEPLGAARLMQNQRPQLNTRSTDARTKNQTPQHKEAPPSQGPGISYPVRHHALIDTTPPPHREMDVPGFALVTGAASGIGKACARAFAVEGAAGVALLDRSEQALLAAKTEVAAEIAARQTDRQCHLLTLVVDVTDEEQVSKAVQEAAATFGRLDYVVNAAGVTARHDEGAAFADTSDWDRVMGVNLNGSLFVLRAAAQIMLKQEPIRSAVDGRPLQRGSIVNLASVLGLVAIPRYAAYTASKHAVIGLTKSASLDYAKDGLRINAMCPGYTETPMTVSPETQTVVEETVRTSVPMNRMGQPGEIADGVLFLAGGRSSFITGTALLADGGLTAR</sequence>
<dbReference type="PANTHER" id="PTHR42760">
    <property type="entry name" value="SHORT-CHAIN DEHYDROGENASES/REDUCTASES FAMILY MEMBER"/>
    <property type="match status" value="1"/>
</dbReference>
<feature type="compositionally biased region" description="Basic and acidic residues" evidence="5">
    <location>
        <begin position="35"/>
        <end position="49"/>
    </location>
</feature>
<dbReference type="AlphaFoldDB" id="A0A9P8S3Q4"/>
<evidence type="ECO:0000256" key="5">
    <source>
        <dbReference type="SAM" id="MobiDB-lite"/>
    </source>
</evidence>
<keyword evidence="7" id="KW-1185">Reference proteome</keyword>
<proteinExistence type="inferred from homology"/>
<dbReference type="FunFam" id="3.40.50.720:FF:000084">
    <property type="entry name" value="Short-chain dehydrogenase reductase"/>
    <property type="match status" value="1"/>
</dbReference>
<evidence type="ECO:0000256" key="3">
    <source>
        <dbReference type="ARBA" id="ARBA00022857"/>
    </source>
</evidence>
<dbReference type="Gene3D" id="3.40.50.720">
    <property type="entry name" value="NAD(P)-binding Rossmann-like Domain"/>
    <property type="match status" value="1"/>
</dbReference>
<evidence type="ECO:0000256" key="1">
    <source>
        <dbReference type="ARBA" id="ARBA00006484"/>
    </source>
</evidence>
<dbReference type="Proteomes" id="UP000764110">
    <property type="component" value="Unassembled WGS sequence"/>
</dbReference>
<organism evidence="6 7">
    <name type="scientific">Metarhizium humberi</name>
    <dbReference type="NCBI Taxonomy" id="2596975"/>
    <lineage>
        <taxon>Eukaryota</taxon>
        <taxon>Fungi</taxon>
        <taxon>Dikarya</taxon>
        <taxon>Ascomycota</taxon>
        <taxon>Pezizomycotina</taxon>
        <taxon>Sordariomycetes</taxon>
        <taxon>Hypocreomycetidae</taxon>
        <taxon>Hypocreales</taxon>
        <taxon>Clavicipitaceae</taxon>
        <taxon>Metarhizium</taxon>
    </lineage>
</organism>
<comment type="caution">
    <text evidence="6">The sequence shown here is derived from an EMBL/GenBank/DDBJ whole genome shotgun (WGS) entry which is preliminary data.</text>
</comment>